<dbReference type="Proteomes" id="UP000006790">
    <property type="component" value="Chromosome 4"/>
</dbReference>
<dbReference type="Pfam" id="PF05141">
    <property type="entry name" value="DIT1_PvcA"/>
    <property type="match status" value="1"/>
</dbReference>
<dbReference type="HOGENOM" id="CLU_025510_0_1_1"/>
<dbReference type="GO" id="GO:0030476">
    <property type="term" value="P:ascospore wall assembly"/>
    <property type="evidence" value="ECO:0007669"/>
    <property type="project" value="EnsemblFungi"/>
</dbReference>
<evidence type="ECO:0000313" key="2">
    <source>
        <dbReference type="Proteomes" id="UP000006790"/>
    </source>
</evidence>
<evidence type="ECO:0000313" key="1">
    <source>
        <dbReference type="EMBL" id="AET39577.1"/>
    </source>
</evidence>
<dbReference type="InParanoid" id="G8JU74"/>
<keyword evidence="2" id="KW-1185">Reference proteome</keyword>
<sequence>MHNQQPKSMEGELATDSLPVVIGNNGHKDINIQHGKGDLSTYSKFLAIYSRCPETYTLYEAQDKQSAQFSSNWDEFVTILKNSKGFKNANGIMEYMIPATTAEKFAGLSNIAVKVSEYEKEGEDQIRGVITTIEHENYFNDWFIWHILDQSRLNNNSAPKLLKSEEDKDYGKLFTEFFADEMKNTIKDDEWLTGGGYEHFLEKVRYFTDRNLKIECVLPAFPCKSSNLQKVHGRTPDKGEEFALRRLVKFTEDVSAFYPPGVKVWIVSDGHVFSDCIGVDDDVVDNYTASLHKLYKNIAKPGSDSIGFCGLKDVFFSGNAAGSFNVSSIPDIELDHHCGTKICPDSELSRKILMKGCDTDDGRLRKQIEIPNHPRLHLYRGFSRFMVEDLCLLPFFENVSRKYFKKTVCKVAFEMIKRNDAYSNLVELVFPHHLRLSIHAHTNSGPKFGIKVISPEQCRTVKSLDSEEEPTFEDLLHIPTPWHNCVVNIGSDYYLAKNRVVTDAIENGSYEGKWVETDIEHGQGGYWVINKV</sequence>
<dbReference type="AlphaFoldDB" id="G8JU74"/>
<evidence type="ECO:0008006" key="3">
    <source>
        <dbReference type="Google" id="ProtNLM"/>
    </source>
</evidence>
<dbReference type="KEGG" id="erc:Ecym_4541"/>
<gene>
    <name evidence="1" type="ordered locus">Ecym_4541</name>
</gene>
<dbReference type="GO" id="GO:0042764">
    <property type="term" value="C:ascospore-type prospore"/>
    <property type="evidence" value="ECO:0007669"/>
    <property type="project" value="EnsemblFungi"/>
</dbReference>
<dbReference type="FunCoup" id="G8JU74">
    <property type="interactions" value="255"/>
</dbReference>
<dbReference type="RefSeq" id="XP_003646394.1">
    <property type="nucleotide sequence ID" value="XM_003646346.1"/>
</dbReference>
<dbReference type="STRING" id="931890.G8JU74"/>
<protein>
    <recommendedName>
        <fullName evidence="3">Dit1p</fullName>
    </recommendedName>
</protein>
<organism evidence="1 2">
    <name type="scientific">Eremothecium cymbalariae (strain CBS 270.75 / DBVPG 7215 / KCTC 17166 / NRRL Y-17582)</name>
    <name type="common">Yeast</name>
    <dbReference type="NCBI Taxonomy" id="931890"/>
    <lineage>
        <taxon>Eukaryota</taxon>
        <taxon>Fungi</taxon>
        <taxon>Dikarya</taxon>
        <taxon>Ascomycota</taxon>
        <taxon>Saccharomycotina</taxon>
        <taxon>Saccharomycetes</taxon>
        <taxon>Saccharomycetales</taxon>
        <taxon>Saccharomycetaceae</taxon>
        <taxon>Eremothecium</taxon>
    </lineage>
</organism>
<accession>G8JU74</accession>
<dbReference type="OrthoDB" id="429813at2759"/>
<dbReference type="GeneID" id="11470139"/>
<reference evidence="2" key="1">
    <citation type="journal article" date="2012" name="G3 (Bethesda)">
        <title>Pichia sorbitophila, an interspecies yeast hybrid reveals early steps of genome resolution following polyploidization.</title>
        <authorList>
            <person name="Leh Louis V."/>
            <person name="Despons L."/>
            <person name="Friedrich A."/>
            <person name="Martin T."/>
            <person name="Durrens P."/>
            <person name="Casaregola S."/>
            <person name="Neuveglise C."/>
            <person name="Fairhead C."/>
            <person name="Marck C."/>
            <person name="Cruz J.A."/>
            <person name="Straub M.L."/>
            <person name="Kugler V."/>
            <person name="Sacerdot C."/>
            <person name="Uzunov Z."/>
            <person name="Thierry A."/>
            <person name="Weiss S."/>
            <person name="Bleykasten C."/>
            <person name="De Montigny J."/>
            <person name="Jacques N."/>
            <person name="Jung P."/>
            <person name="Lemaire M."/>
            <person name="Mallet S."/>
            <person name="Morel G."/>
            <person name="Richard G.F."/>
            <person name="Sarkar A."/>
            <person name="Savel G."/>
            <person name="Schacherer J."/>
            <person name="Seret M.L."/>
            <person name="Talla E."/>
            <person name="Samson G."/>
            <person name="Jubin C."/>
            <person name="Poulain J."/>
            <person name="Vacherie B."/>
            <person name="Barbe V."/>
            <person name="Pelletier E."/>
            <person name="Sherman D.J."/>
            <person name="Westhof E."/>
            <person name="Weissenbach J."/>
            <person name="Baret P.V."/>
            <person name="Wincker P."/>
            <person name="Gaillardin C."/>
            <person name="Dujon B."/>
            <person name="Souciet J.L."/>
        </authorList>
    </citation>
    <scope>NUCLEOTIDE SEQUENCE [LARGE SCALE GENOMIC DNA]</scope>
    <source>
        <strain evidence="2">CBS 270.75 / DBVPG 7215 / KCTC 17166 / NRRL Y-17582</strain>
    </source>
</reference>
<dbReference type="OMA" id="VAFEMIK"/>
<dbReference type="GO" id="GO:0005829">
    <property type="term" value="C:cytosol"/>
    <property type="evidence" value="ECO:0007669"/>
    <property type="project" value="EnsemblFungi"/>
</dbReference>
<dbReference type="eggNOG" id="ENOG502QRI9">
    <property type="taxonomic scope" value="Eukaryota"/>
</dbReference>
<dbReference type="PANTHER" id="PTHR37285:SF5">
    <property type="entry name" value="SPORE WALL MATURATION PROTEIN DIT1"/>
    <property type="match status" value="1"/>
</dbReference>
<name>G8JU74_ERECY</name>
<dbReference type="GO" id="GO:0003824">
    <property type="term" value="F:catalytic activity"/>
    <property type="evidence" value="ECO:0007669"/>
    <property type="project" value="EnsemblFungi"/>
</dbReference>
<proteinExistence type="predicted"/>
<dbReference type="InterPro" id="IPR007817">
    <property type="entry name" value="Isocyanide_synthase_DIT1"/>
</dbReference>
<dbReference type="EMBL" id="CP002500">
    <property type="protein sequence ID" value="AET39577.1"/>
    <property type="molecule type" value="Genomic_DNA"/>
</dbReference>
<dbReference type="PANTHER" id="PTHR37285">
    <property type="entry name" value="SPORE WALL MATURATION PROTEIN DIT1"/>
    <property type="match status" value="1"/>
</dbReference>